<accession>A0A922TAV6</accession>
<feature type="transmembrane region" description="Helical" evidence="1">
    <location>
        <begin position="395"/>
        <end position="415"/>
    </location>
</feature>
<feature type="transmembrane region" description="Helical" evidence="1">
    <location>
        <begin position="733"/>
        <end position="754"/>
    </location>
</feature>
<feature type="transmembrane region" description="Helical" evidence="1">
    <location>
        <begin position="272"/>
        <end position="291"/>
    </location>
</feature>
<protein>
    <submittedName>
        <fullName evidence="2">Membrane protein</fullName>
    </submittedName>
</protein>
<feature type="transmembrane region" description="Helical" evidence="1">
    <location>
        <begin position="303"/>
        <end position="322"/>
    </location>
</feature>
<keyword evidence="1" id="KW-1133">Transmembrane helix</keyword>
<feature type="transmembrane region" description="Helical" evidence="1">
    <location>
        <begin position="427"/>
        <end position="452"/>
    </location>
</feature>
<dbReference type="InterPro" id="IPR014600">
    <property type="entry name" value="UCP035905_mem"/>
</dbReference>
<evidence type="ECO:0000256" key="1">
    <source>
        <dbReference type="SAM" id="Phobius"/>
    </source>
</evidence>
<feature type="transmembrane region" description="Helical" evidence="1">
    <location>
        <begin position="235"/>
        <end position="260"/>
    </location>
</feature>
<feature type="transmembrane region" description="Helical" evidence="1">
    <location>
        <begin position="168"/>
        <end position="191"/>
    </location>
</feature>
<feature type="transmembrane region" description="Helical" evidence="1">
    <location>
        <begin position="604"/>
        <end position="624"/>
    </location>
</feature>
<dbReference type="PIRSF" id="PIRSF035905">
    <property type="entry name" value="UCP035905_mp"/>
    <property type="match status" value="1"/>
</dbReference>
<feature type="transmembrane region" description="Helical" evidence="1">
    <location>
        <begin position="343"/>
        <end position="361"/>
    </location>
</feature>
<feature type="transmembrane region" description="Helical" evidence="1">
    <location>
        <begin position="674"/>
        <end position="690"/>
    </location>
</feature>
<feature type="transmembrane region" description="Helical" evidence="1">
    <location>
        <begin position="107"/>
        <end position="127"/>
    </location>
</feature>
<keyword evidence="1" id="KW-0812">Transmembrane</keyword>
<dbReference type="InterPro" id="IPR019286">
    <property type="entry name" value="DUF2339_TM"/>
</dbReference>
<feature type="transmembrane region" description="Helical" evidence="1">
    <location>
        <begin position="494"/>
        <end position="512"/>
    </location>
</feature>
<feature type="transmembrane region" description="Helical" evidence="1">
    <location>
        <begin position="524"/>
        <end position="541"/>
    </location>
</feature>
<feature type="transmembrane region" description="Helical" evidence="1">
    <location>
        <begin position="806"/>
        <end position="825"/>
    </location>
</feature>
<feature type="transmembrane region" description="Helical" evidence="1">
    <location>
        <begin position="832"/>
        <end position="852"/>
    </location>
</feature>
<feature type="transmembrane region" description="Helical" evidence="1">
    <location>
        <begin position="139"/>
        <end position="156"/>
    </location>
</feature>
<feature type="transmembrane region" description="Helical" evidence="1">
    <location>
        <begin position="702"/>
        <end position="721"/>
    </location>
</feature>
<proteinExistence type="predicted"/>
<feature type="transmembrane region" description="Helical" evidence="1">
    <location>
        <begin position="547"/>
        <end position="564"/>
    </location>
</feature>
<sequence length="898" mass="94987">MELLLLILIVVGIVWQRKTSQRLAHLEDEMSALSAQLGATSMPAPVEAQPTVAPAAPANVVDAEERQIAPEAVEAAARETVSPVPQHAGPPPSAARDTFESRLGARWAVWVGGIALAFGGIFLIRYSIESGLLGPEARLTLAVVFGLLLVAAGELIRRKALPQVSERYGNAMIPGALTAAGAVTLLAATYAAHGYYGFIGPTLAFVLLGLISFATLALSLLHGQALAGLGITASLLTPALVASTAPSANVLFGFLALVWLASAIAARQRDWLRLPILANLGLACWATIYVLTSDTFDPLPPTLALLVMMAGTAFVWPGRTVAQPVDPTEESRLRFLGRRPLGIGLSVSLGILMSSFAMLMAFESGEVSPTFAATALVAALAALGGGRSYAVWPTLLSAAGAVMVAGLVAVIRLASMPLVVGEVEPITAVYTADIAVCLLLGAVFTFLGFVFLKRFDRQERRLSVIWAVLMSAVPVTLATISFLNFGLLGLDWTHGLYGVLLGAVLLAGAIWQFREVELGGSRRVANLLVLGSFPAFAFALHALTNGLVTTVLLSVLGFAYVLATRQRPWSALPWAMSAALLVIFARIAWEPTLVGPGQLGTTPFFNALLPGYGIPALLSVLAAYQLRHWPDLRARNFLQALASLMVLMTAAVLVRHAMNGGVLYGGTPTLAEQSIYTLLTVGFSAALMTLDRQAPSPVFRYGSMIAGVIATINVLSLHVFALNPYFSGESTGAWPFANLLLIGYLLPAIAYAGLAYCARDKRPAPYVAMLAASGAALGFLWATLSVRRFWQGENIADWKGFLPGETYTYSVVWLAIGVACLILGSRFDARSLRLASAGLVIVTVIKVFLIDMSNLEGILRALSFIGLGVVLMGIGLFYQKILARSSTNVPSPAEGDQP</sequence>
<organism evidence="2 3">
    <name type="scientific">Pseudorhizobium pelagicum</name>
    <dbReference type="NCBI Taxonomy" id="1509405"/>
    <lineage>
        <taxon>Bacteria</taxon>
        <taxon>Pseudomonadati</taxon>
        <taxon>Pseudomonadota</taxon>
        <taxon>Alphaproteobacteria</taxon>
        <taxon>Hyphomicrobiales</taxon>
        <taxon>Rhizobiaceae</taxon>
        <taxon>Rhizobium/Agrobacterium group</taxon>
        <taxon>Pseudorhizobium</taxon>
    </lineage>
</organism>
<name>A0A922TAV6_9HYPH</name>
<feature type="transmembrane region" description="Helical" evidence="1">
    <location>
        <begin position="203"/>
        <end position="223"/>
    </location>
</feature>
<evidence type="ECO:0000313" key="3">
    <source>
        <dbReference type="Proteomes" id="UP000052167"/>
    </source>
</evidence>
<dbReference type="EMBL" id="JOKJ01000014">
    <property type="protein sequence ID" value="KEQ06925.1"/>
    <property type="molecule type" value="Genomic_DNA"/>
</dbReference>
<feature type="transmembrane region" description="Helical" evidence="1">
    <location>
        <begin position="367"/>
        <end position="383"/>
    </location>
</feature>
<feature type="transmembrane region" description="Helical" evidence="1">
    <location>
        <begin position="636"/>
        <end position="654"/>
    </location>
</feature>
<feature type="transmembrane region" description="Helical" evidence="1">
    <location>
        <begin position="858"/>
        <end position="878"/>
    </location>
</feature>
<evidence type="ECO:0000313" key="2">
    <source>
        <dbReference type="EMBL" id="KEQ06925.1"/>
    </source>
</evidence>
<feature type="transmembrane region" description="Helical" evidence="1">
    <location>
        <begin position="571"/>
        <end position="589"/>
    </location>
</feature>
<comment type="caution">
    <text evidence="2">The sequence shown here is derived from an EMBL/GenBank/DDBJ whole genome shotgun (WGS) entry which is preliminary data.</text>
</comment>
<dbReference type="RefSeq" id="WP_037167487.1">
    <property type="nucleotide sequence ID" value="NZ_CAJXID010000014.1"/>
</dbReference>
<dbReference type="OrthoDB" id="5422830at2"/>
<reference evidence="2 3" key="1">
    <citation type="submission" date="2014-06" db="EMBL/GenBank/DDBJ databases">
        <title>Rhizobium pelagicum/R2-400B4.</title>
        <authorList>
            <person name="Kimes N.E."/>
            <person name="Lopez-Perez M."/>
        </authorList>
    </citation>
    <scope>NUCLEOTIDE SEQUENCE [LARGE SCALE GENOMIC DNA]</scope>
    <source>
        <strain evidence="2 3">R2-400B4</strain>
    </source>
</reference>
<dbReference type="Pfam" id="PF10101">
    <property type="entry name" value="DUF2339"/>
    <property type="match status" value="1"/>
</dbReference>
<gene>
    <name evidence="2" type="ORF">GV68_05565</name>
</gene>
<dbReference type="Proteomes" id="UP000052167">
    <property type="component" value="Unassembled WGS sequence"/>
</dbReference>
<dbReference type="AlphaFoldDB" id="A0A922TAV6"/>
<dbReference type="PANTHER" id="PTHR38434:SF1">
    <property type="entry name" value="BLL2549 PROTEIN"/>
    <property type="match status" value="1"/>
</dbReference>
<feature type="transmembrane region" description="Helical" evidence="1">
    <location>
        <begin position="766"/>
        <end position="786"/>
    </location>
</feature>
<feature type="transmembrane region" description="Helical" evidence="1">
    <location>
        <begin position="464"/>
        <end position="488"/>
    </location>
</feature>
<dbReference type="PANTHER" id="PTHR38434">
    <property type="entry name" value="BLL2549 PROTEIN"/>
    <property type="match status" value="1"/>
</dbReference>
<keyword evidence="3" id="KW-1185">Reference proteome</keyword>
<keyword evidence="1" id="KW-0472">Membrane</keyword>